<evidence type="ECO:0000256" key="1">
    <source>
        <dbReference type="RuleBase" id="RU003860"/>
    </source>
</evidence>
<dbReference type="InterPro" id="IPR002634">
    <property type="entry name" value="BolA"/>
</dbReference>
<accession>A0ABR0XQZ9</accession>
<protein>
    <recommendedName>
        <fullName evidence="4">BolA-like protein</fullName>
    </recommendedName>
</protein>
<dbReference type="EMBL" id="JABTTQ020000003">
    <property type="protein sequence ID" value="KAK6161602.1"/>
    <property type="molecule type" value="Genomic_DNA"/>
</dbReference>
<dbReference type="Pfam" id="PF01722">
    <property type="entry name" value="BolA"/>
    <property type="match status" value="1"/>
</dbReference>
<name>A0ABR0XQZ9_REHGL</name>
<dbReference type="SUPFAM" id="SSF82657">
    <property type="entry name" value="BolA-like"/>
    <property type="match status" value="1"/>
</dbReference>
<reference evidence="2 3" key="1">
    <citation type="journal article" date="2021" name="Comput. Struct. Biotechnol. J.">
        <title>De novo genome assembly of the potent medicinal plant Rehmannia glutinosa using nanopore technology.</title>
        <authorList>
            <person name="Ma L."/>
            <person name="Dong C."/>
            <person name="Song C."/>
            <person name="Wang X."/>
            <person name="Zheng X."/>
            <person name="Niu Y."/>
            <person name="Chen S."/>
            <person name="Feng W."/>
        </authorList>
    </citation>
    <scope>NUCLEOTIDE SEQUENCE [LARGE SCALE GENOMIC DNA]</scope>
    <source>
        <strain evidence="2">DH-2019</strain>
    </source>
</reference>
<evidence type="ECO:0000313" key="2">
    <source>
        <dbReference type="EMBL" id="KAK6161602.1"/>
    </source>
</evidence>
<dbReference type="Gene3D" id="3.10.20.90">
    <property type="entry name" value="Phosphatidylinositol 3-kinase Catalytic Subunit, Chain A, domain 1"/>
    <property type="match status" value="1"/>
</dbReference>
<dbReference type="PANTHER" id="PTHR46230:SF4">
    <property type="entry name" value="PROTEIN BOLA4, CHLOROPLASTIC_MITOCHONDRIAL"/>
    <property type="match status" value="1"/>
</dbReference>
<organism evidence="2 3">
    <name type="scientific">Rehmannia glutinosa</name>
    <name type="common">Chinese foxglove</name>
    <dbReference type="NCBI Taxonomy" id="99300"/>
    <lineage>
        <taxon>Eukaryota</taxon>
        <taxon>Viridiplantae</taxon>
        <taxon>Streptophyta</taxon>
        <taxon>Embryophyta</taxon>
        <taxon>Tracheophyta</taxon>
        <taxon>Spermatophyta</taxon>
        <taxon>Magnoliopsida</taxon>
        <taxon>eudicotyledons</taxon>
        <taxon>Gunneridae</taxon>
        <taxon>Pentapetalae</taxon>
        <taxon>asterids</taxon>
        <taxon>lamiids</taxon>
        <taxon>Lamiales</taxon>
        <taxon>Orobanchaceae</taxon>
        <taxon>Rehmannieae</taxon>
        <taxon>Rehmannia</taxon>
    </lineage>
</organism>
<keyword evidence="3" id="KW-1185">Reference proteome</keyword>
<comment type="similarity">
    <text evidence="1">Belongs to the BolA/IbaG family.</text>
</comment>
<comment type="caution">
    <text evidence="2">The sequence shown here is derived from an EMBL/GenBank/DDBJ whole genome shotgun (WGS) entry which is preliminary data.</text>
</comment>
<evidence type="ECO:0008006" key="4">
    <source>
        <dbReference type="Google" id="ProtNLM"/>
    </source>
</evidence>
<dbReference type="PANTHER" id="PTHR46230">
    <property type="match status" value="1"/>
</dbReference>
<dbReference type="Proteomes" id="UP001318860">
    <property type="component" value="Unassembled WGS sequence"/>
</dbReference>
<dbReference type="InterPro" id="IPR036065">
    <property type="entry name" value="BolA-like_sf"/>
</dbReference>
<evidence type="ECO:0000313" key="3">
    <source>
        <dbReference type="Proteomes" id="UP001318860"/>
    </source>
</evidence>
<proteinExistence type="inferred from homology"/>
<gene>
    <name evidence="2" type="ORF">DH2020_004983</name>
</gene>
<sequence>MMAAKTLLLRPNAAALCLVRSRPPTLSFLRRRFTTATTSYDLWTGRSLFTGKLPIPCIACPIRRTFSIRATTDSDNSASIESPLMESMEKKIKEHLSAESVIVKDAYGDGRHVSIEVVSSAFEGQSAVNRQRMVYKAIWEELQDRVHAVDQMTTRTPAEVGLGSHEVY</sequence>